<dbReference type="InterPro" id="IPR037272">
    <property type="entry name" value="SNS_sf"/>
</dbReference>
<dbReference type="PROSITE" id="PS50267">
    <property type="entry name" value="NA_NEUROTRAN_SYMP_3"/>
    <property type="match status" value="1"/>
</dbReference>
<dbReference type="InterPro" id="IPR000175">
    <property type="entry name" value="Na/ntran_symport"/>
</dbReference>
<protein>
    <submittedName>
        <fullName evidence="8">Uncharacterized protein</fullName>
    </submittedName>
</protein>
<feature type="transmembrane region" description="Helical" evidence="7">
    <location>
        <begin position="28"/>
        <end position="50"/>
    </location>
</feature>
<comment type="subcellular location">
    <subcellularLocation>
        <location evidence="1">Membrane</location>
        <topology evidence="1">Multi-pass membrane protein</topology>
    </subcellularLocation>
</comment>
<keyword evidence="3 7" id="KW-0812">Transmembrane</keyword>
<evidence type="ECO:0000256" key="7">
    <source>
        <dbReference type="SAM" id="Phobius"/>
    </source>
</evidence>
<feature type="binding site" evidence="6">
    <location>
        <position position="35"/>
    </location>
    <ligand>
        <name>Na(+)</name>
        <dbReference type="ChEBI" id="CHEBI:29101"/>
        <label>1</label>
    </ligand>
</feature>
<feature type="transmembrane region" description="Helical" evidence="7">
    <location>
        <begin position="102"/>
        <end position="120"/>
    </location>
</feature>
<keyword evidence="6" id="KW-0915">Sodium</keyword>
<dbReference type="PANTHER" id="PTHR11616:SF240">
    <property type="entry name" value="BLOATED TUBULES, ISOFORM B-RELATED"/>
    <property type="match status" value="1"/>
</dbReference>
<reference evidence="8 9" key="1">
    <citation type="journal article" date="2023" name="Sci. Data">
        <title>Genome assembly of the Korean intertidal mud-creeper Batillaria attramentaria.</title>
        <authorList>
            <person name="Patra A.K."/>
            <person name="Ho P.T."/>
            <person name="Jun S."/>
            <person name="Lee S.J."/>
            <person name="Kim Y."/>
            <person name="Won Y.J."/>
        </authorList>
    </citation>
    <scope>NUCLEOTIDE SEQUENCE [LARGE SCALE GENOMIC DNA]</scope>
    <source>
        <strain evidence="8">Wonlab-2016</strain>
    </source>
</reference>
<dbReference type="Proteomes" id="UP001519460">
    <property type="component" value="Unassembled WGS sequence"/>
</dbReference>
<evidence type="ECO:0000256" key="1">
    <source>
        <dbReference type="ARBA" id="ARBA00004141"/>
    </source>
</evidence>
<keyword evidence="9" id="KW-1185">Reference proteome</keyword>
<feature type="non-terminal residue" evidence="8">
    <location>
        <position position="1"/>
    </location>
</feature>
<accession>A0ABD0J9W5</accession>
<evidence type="ECO:0000313" key="8">
    <source>
        <dbReference type="EMBL" id="KAK7467768.1"/>
    </source>
</evidence>
<keyword evidence="6" id="KW-0479">Metal-binding</keyword>
<keyword evidence="2" id="KW-0813">Transport</keyword>
<name>A0ABD0J9W5_9CAEN</name>
<dbReference type="GO" id="GO:0016020">
    <property type="term" value="C:membrane"/>
    <property type="evidence" value="ECO:0007669"/>
    <property type="project" value="UniProtKB-SubCell"/>
</dbReference>
<organism evidence="8 9">
    <name type="scientific">Batillaria attramentaria</name>
    <dbReference type="NCBI Taxonomy" id="370345"/>
    <lineage>
        <taxon>Eukaryota</taxon>
        <taxon>Metazoa</taxon>
        <taxon>Spiralia</taxon>
        <taxon>Lophotrochozoa</taxon>
        <taxon>Mollusca</taxon>
        <taxon>Gastropoda</taxon>
        <taxon>Caenogastropoda</taxon>
        <taxon>Sorbeoconcha</taxon>
        <taxon>Cerithioidea</taxon>
        <taxon>Batillariidae</taxon>
        <taxon>Batillaria</taxon>
    </lineage>
</organism>
<feature type="transmembrane region" description="Helical" evidence="7">
    <location>
        <begin position="132"/>
        <end position="154"/>
    </location>
</feature>
<evidence type="ECO:0000256" key="5">
    <source>
        <dbReference type="ARBA" id="ARBA00023136"/>
    </source>
</evidence>
<sequence>HVFQRVGADIWAAYGSYCPFNNNCYRDVILVCILNSLTSLLAGFVVFSMLGQMAQALGQPIDVVATSGLVIQGKYAANVGLVEGSMTSLLDMFPHWRRYRPAVLAVFSGIALLLGLPMITRGGMYVFQLLDYYVFGGFVLQLLCLFEVLVAAWLY</sequence>
<dbReference type="Pfam" id="PF00209">
    <property type="entry name" value="SNF"/>
    <property type="match status" value="2"/>
</dbReference>
<comment type="caution">
    <text evidence="8">The sequence shown here is derived from an EMBL/GenBank/DDBJ whole genome shotgun (WGS) entry which is preliminary data.</text>
</comment>
<evidence type="ECO:0000313" key="9">
    <source>
        <dbReference type="Proteomes" id="UP001519460"/>
    </source>
</evidence>
<evidence type="ECO:0000256" key="4">
    <source>
        <dbReference type="ARBA" id="ARBA00022989"/>
    </source>
</evidence>
<proteinExistence type="predicted"/>
<evidence type="ECO:0000256" key="2">
    <source>
        <dbReference type="ARBA" id="ARBA00022448"/>
    </source>
</evidence>
<dbReference type="EMBL" id="JACVVK020000540">
    <property type="protein sequence ID" value="KAK7467768.1"/>
    <property type="molecule type" value="Genomic_DNA"/>
</dbReference>
<evidence type="ECO:0000256" key="3">
    <source>
        <dbReference type="ARBA" id="ARBA00022692"/>
    </source>
</evidence>
<keyword evidence="5 7" id="KW-0472">Membrane</keyword>
<dbReference type="SUPFAM" id="SSF161070">
    <property type="entry name" value="SNF-like"/>
    <property type="match status" value="1"/>
</dbReference>
<feature type="non-terminal residue" evidence="8">
    <location>
        <position position="155"/>
    </location>
</feature>
<gene>
    <name evidence="8" type="ORF">BaRGS_00037005</name>
</gene>
<dbReference type="AlphaFoldDB" id="A0ABD0J9W5"/>
<keyword evidence="4 7" id="KW-1133">Transmembrane helix</keyword>
<dbReference type="PANTHER" id="PTHR11616">
    <property type="entry name" value="SODIUM/CHLORIDE DEPENDENT TRANSPORTER"/>
    <property type="match status" value="1"/>
</dbReference>
<evidence type="ECO:0000256" key="6">
    <source>
        <dbReference type="PIRSR" id="PIRSR600175-1"/>
    </source>
</evidence>